<dbReference type="Proteomes" id="UP001595974">
    <property type="component" value="Unassembled WGS sequence"/>
</dbReference>
<dbReference type="InterPro" id="IPR011491">
    <property type="entry name" value="FlgE_D2"/>
</dbReference>
<evidence type="ECO:0000259" key="6">
    <source>
        <dbReference type="Pfam" id="PF00460"/>
    </source>
</evidence>
<dbReference type="PANTHER" id="PTHR30435">
    <property type="entry name" value="FLAGELLAR PROTEIN"/>
    <property type="match status" value="1"/>
</dbReference>
<dbReference type="InterPro" id="IPR001444">
    <property type="entry name" value="Flag_bb_rod_N"/>
</dbReference>
<comment type="function">
    <text evidence="5">A flexible structure which links the flagellar filament to the drive apparatus in the basal body.</text>
</comment>
<protein>
    <recommendedName>
        <fullName evidence="3 5">Flagellar hook protein FlgE</fullName>
    </recommendedName>
</protein>
<feature type="domain" description="Flagellar basal-body/hook protein C-terminal" evidence="7">
    <location>
        <begin position="381"/>
        <end position="424"/>
    </location>
</feature>
<keyword evidence="10" id="KW-0969">Cilium</keyword>
<dbReference type="Pfam" id="PF00460">
    <property type="entry name" value="Flg_bb_rod"/>
    <property type="match status" value="1"/>
</dbReference>
<dbReference type="InterPro" id="IPR019776">
    <property type="entry name" value="Flagellar_basal_body_rod_CS"/>
</dbReference>
<evidence type="ECO:0000256" key="5">
    <source>
        <dbReference type="RuleBase" id="RU362116"/>
    </source>
</evidence>
<dbReference type="EMBL" id="JBHSOG010000023">
    <property type="protein sequence ID" value="MFC5768975.1"/>
    <property type="molecule type" value="Genomic_DNA"/>
</dbReference>
<evidence type="ECO:0000259" key="7">
    <source>
        <dbReference type="Pfam" id="PF06429"/>
    </source>
</evidence>
<accession>A0ABW1ANV5</accession>
<evidence type="ECO:0000256" key="3">
    <source>
        <dbReference type="ARBA" id="ARBA00019015"/>
    </source>
</evidence>
<feature type="domain" description="Flagellar hook protein FlgE/F/G-like D1" evidence="9">
    <location>
        <begin position="84"/>
        <end position="151"/>
    </location>
</feature>
<dbReference type="InterPro" id="IPR053967">
    <property type="entry name" value="LlgE_F_G-like_D1"/>
</dbReference>
<dbReference type="InterPro" id="IPR037058">
    <property type="entry name" value="Falgellar_hook_FlgE_sf"/>
</dbReference>
<dbReference type="InterPro" id="IPR010930">
    <property type="entry name" value="Flg_bb/hook_C_dom"/>
</dbReference>
<evidence type="ECO:0000259" key="8">
    <source>
        <dbReference type="Pfam" id="PF07559"/>
    </source>
</evidence>
<dbReference type="PANTHER" id="PTHR30435:SF1">
    <property type="entry name" value="FLAGELLAR HOOK PROTEIN FLGE"/>
    <property type="match status" value="1"/>
</dbReference>
<dbReference type="NCBIfam" id="NF004238">
    <property type="entry name" value="PRK05682.1-1"/>
    <property type="match status" value="1"/>
</dbReference>
<dbReference type="RefSeq" id="WP_096446154.1">
    <property type="nucleotide sequence ID" value="NZ_JBHSOG010000023.1"/>
</dbReference>
<evidence type="ECO:0000259" key="9">
    <source>
        <dbReference type="Pfam" id="PF22692"/>
    </source>
</evidence>
<organism evidence="10 11">
    <name type="scientific">Thauera sinica</name>
    <dbReference type="NCBI Taxonomy" id="2665146"/>
    <lineage>
        <taxon>Bacteria</taxon>
        <taxon>Pseudomonadati</taxon>
        <taxon>Pseudomonadota</taxon>
        <taxon>Betaproteobacteria</taxon>
        <taxon>Rhodocyclales</taxon>
        <taxon>Zoogloeaceae</taxon>
        <taxon>Thauera</taxon>
    </lineage>
</organism>
<comment type="similarity">
    <text evidence="2 5">Belongs to the flagella basal body rod proteins family.</text>
</comment>
<dbReference type="NCBIfam" id="TIGR03506">
    <property type="entry name" value="FlgEFG_subfam"/>
    <property type="match status" value="1"/>
</dbReference>
<dbReference type="InterPro" id="IPR037925">
    <property type="entry name" value="FlgE/F/G-like"/>
</dbReference>
<name>A0ABW1ANV5_9RHOO</name>
<keyword evidence="10" id="KW-0282">Flagellum</keyword>
<gene>
    <name evidence="10" type="primary">flgE</name>
    <name evidence="10" type="ORF">ACFPTN_06285</name>
</gene>
<dbReference type="Gene3D" id="2.60.98.20">
    <property type="entry name" value="Flagellar hook protein FlgE"/>
    <property type="match status" value="1"/>
</dbReference>
<evidence type="ECO:0000256" key="2">
    <source>
        <dbReference type="ARBA" id="ARBA00009677"/>
    </source>
</evidence>
<comment type="caution">
    <text evidence="10">The sequence shown here is derived from an EMBL/GenBank/DDBJ whole genome shotgun (WGS) entry which is preliminary data.</text>
</comment>
<dbReference type="Pfam" id="PF06429">
    <property type="entry name" value="Flg_bbr_C"/>
    <property type="match status" value="1"/>
</dbReference>
<evidence type="ECO:0000313" key="11">
    <source>
        <dbReference type="Proteomes" id="UP001595974"/>
    </source>
</evidence>
<evidence type="ECO:0000313" key="10">
    <source>
        <dbReference type="EMBL" id="MFC5768975.1"/>
    </source>
</evidence>
<feature type="domain" description="Flagellar basal body rod protein N-terminal" evidence="6">
    <location>
        <begin position="6"/>
        <end position="33"/>
    </location>
</feature>
<evidence type="ECO:0000256" key="4">
    <source>
        <dbReference type="ARBA" id="ARBA00023143"/>
    </source>
</evidence>
<keyword evidence="10" id="KW-0966">Cell projection</keyword>
<comment type="subcellular location">
    <subcellularLocation>
        <location evidence="1 5">Bacterial flagellum basal body</location>
    </subcellularLocation>
</comment>
<reference evidence="11" key="1">
    <citation type="journal article" date="2019" name="Int. J. Syst. Evol. Microbiol.">
        <title>The Global Catalogue of Microorganisms (GCM) 10K type strain sequencing project: providing services to taxonomists for standard genome sequencing and annotation.</title>
        <authorList>
            <consortium name="The Broad Institute Genomics Platform"/>
            <consortium name="The Broad Institute Genome Sequencing Center for Infectious Disease"/>
            <person name="Wu L."/>
            <person name="Ma J."/>
        </authorList>
    </citation>
    <scope>NUCLEOTIDE SEQUENCE [LARGE SCALE GENOMIC DNA]</scope>
    <source>
        <strain evidence="11">SHR3</strain>
    </source>
</reference>
<dbReference type="InterPro" id="IPR020013">
    <property type="entry name" value="Flagellar_FlgE/F/G"/>
</dbReference>
<dbReference type="Pfam" id="PF07559">
    <property type="entry name" value="FlgE_D2"/>
    <property type="match status" value="1"/>
</dbReference>
<dbReference type="Pfam" id="PF22692">
    <property type="entry name" value="LlgE_F_G_D1"/>
    <property type="match status" value="1"/>
</dbReference>
<keyword evidence="4 5" id="KW-0975">Bacterial flagellum</keyword>
<sequence length="425" mass="45450">MSFQQGLSGLNVSSRALDIISNNVANTNTAGFKTGSAVFADVYAASLSGTVSDKQVGAGSSMTAVRQTFAQGNLTTTNNPLDLAINGNGFFMISRESGPNAYTRNGQFDLDKNGYIITSTGDRLIGYQSIPDIGTGLPNEIGGLKELQIPNVGSAPEATTRVTVEGNLDAEEISPRDAYPLLDPFPTGTDWRDARTYNRSTSIQGFDSLGKSHEITFYFVKQADPAINTWDVYPSLDGNRPDASPMLSLHFTTSGTLDTSFGATATWNVESTLTPDAAPLMIMLDFTGMRQTGGTYLINDIGQDGRRAGELASLSVDQSGLIVGSYTNGQTYNLGRVALATFRNENGLNSLGNNLWEATTESGPAFENAPGEGLNGLITSSTIEESNVELTQELVQMIIQQRNYQANAQSIKTQDAILQTLVNLR</sequence>
<dbReference type="PROSITE" id="PS00588">
    <property type="entry name" value="FLAGELLA_BB_ROD"/>
    <property type="match status" value="1"/>
</dbReference>
<evidence type="ECO:0000256" key="1">
    <source>
        <dbReference type="ARBA" id="ARBA00004117"/>
    </source>
</evidence>
<dbReference type="SUPFAM" id="SSF117143">
    <property type="entry name" value="Flagellar hook protein flgE"/>
    <property type="match status" value="1"/>
</dbReference>
<feature type="domain" description="Flagellar hook protein FlgE D2" evidence="8">
    <location>
        <begin position="186"/>
        <end position="305"/>
    </location>
</feature>
<proteinExistence type="inferred from homology"/>
<keyword evidence="11" id="KW-1185">Reference proteome</keyword>